<dbReference type="AlphaFoldDB" id="A0A645AVW9"/>
<accession>A0A645AVW9</accession>
<organism evidence="1">
    <name type="scientific">bioreactor metagenome</name>
    <dbReference type="NCBI Taxonomy" id="1076179"/>
    <lineage>
        <taxon>unclassified sequences</taxon>
        <taxon>metagenomes</taxon>
        <taxon>ecological metagenomes</taxon>
    </lineage>
</organism>
<sequence>MLPLLGEKERHHLSIVIPAGRRAAEQIHRHTGANAYGADRCIVSGRPCVESVCLLQQNRRERFCGEPNVPHGL</sequence>
<evidence type="ECO:0000313" key="1">
    <source>
        <dbReference type="EMBL" id="MPM57259.1"/>
    </source>
</evidence>
<name>A0A645AVW9_9ZZZZ</name>
<reference evidence="1" key="1">
    <citation type="submission" date="2019-08" db="EMBL/GenBank/DDBJ databases">
        <authorList>
            <person name="Kucharzyk K."/>
            <person name="Murdoch R.W."/>
            <person name="Higgins S."/>
            <person name="Loffler F."/>
        </authorList>
    </citation>
    <scope>NUCLEOTIDE SEQUENCE</scope>
</reference>
<protein>
    <submittedName>
        <fullName evidence="1">Uncharacterized protein</fullName>
    </submittedName>
</protein>
<dbReference type="EMBL" id="VSSQ01016177">
    <property type="protein sequence ID" value="MPM57259.1"/>
    <property type="molecule type" value="Genomic_DNA"/>
</dbReference>
<gene>
    <name evidence="1" type="ORF">SDC9_104081</name>
</gene>
<proteinExistence type="predicted"/>
<comment type="caution">
    <text evidence="1">The sequence shown here is derived from an EMBL/GenBank/DDBJ whole genome shotgun (WGS) entry which is preliminary data.</text>
</comment>